<keyword evidence="2" id="KW-0645">Protease</keyword>
<keyword evidence="6" id="KW-0482">Metalloprotease</keyword>
<evidence type="ECO:0000313" key="9">
    <source>
        <dbReference type="Proteomes" id="UP000192505"/>
    </source>
</evidence>
<evidence type="ECO:0000256" key="2">
    <source>
        <dbReference type="ARBA" id="ARBA00022670"/>
    </source>
</evidence>
<comment type="cofactor">
    <cofactor evidence="1">
        <name>Zn(2+)</name>
        <dbReference type="ChEBI" id="CHEBI:29105"/>
    </cofactor>
</comment>
<name>A0A1W9KR45_9BURK</name>
<evidence type="ECO:0000256" key="6">
    <source>
        <dbReference type="ARBA" id="ARBA00023049"/>
    </source>
</evidence>
<dbReference type="EMBL" id="MTEI01000014">
    <property type="protein sequence ID" value="OQW86724.1"/>
    <property type="molecule type" value="Genomic_DNA"/>
</dbReference>
<evidence type="ECO:0000256" key="4">
    <source>
        <dbReference type="ARBA" id="ARBA00022801"/>
    </source>
</evidence>
<proteinExistence type="predicted"/>
<evidence type="ECO:0000259" key="7">
    <source>
        <dbReference type="Pfam" id="PF01551"/>
    </source>
</evidence>
<dbReference type="Proteomes" id="UP000192505">
    <property type="component" value="Unassembled WGS sequence"/>
</dbReference>
<dbReference type="GO" id="GO:0004222">
    <property type="term" value="F:metalloendopeptidase activity"/>
    <property type="evidence" value="ECO:0007669"/>
    <property type="project" value="TreeGrafter"/>
</dbReference>
<accession>A0A1W9KR45</accession>
<dbReference type="Pfam" id="PF01551">
    <property type="entry name" value="Peptidase_M23"/>
    <property type="match status" value="1"/>
</dbReference>
<evidence type="ECO:0000256" key="3">
    <source>
        <dbReference type="ARBA" id="ARBA00022723"/>
    </source>
</evidence>
<dbReference type="GO" id="GO:0046872">
    <property type="term" value="F:metal ion binding"/>
    <property type="evidence" value="ECO:0007669"/>
    <property type="project" value="UniProtKB-KW"/>
</dbReference>
<reference evidence="8 9" key="1">
    <citation type="submission" date="2017-01" db="EMBL/GenBank/DDBJ databases">
        <title>Novel large sulfur bacteria in the metagenomes of groundwater-fed chemosynthetic microbial mats in the Lake Huron basin.</title>
        <authorList>
            <person name="Sharrar A.M."/>
            <person name="Flood B.E."/>
            <person name="Bailey J.V."/>
            <person name="Jones D.S."/>
            <person name="Biddanda B."/>
            <person name="Ruberg S.A."/>
            <person name="Marcus D.N."/>
            <person name="Dick G.J."/>
        </authorList>
    </citation>
    <scope>NUCLEOTIDE SEQUENCE [LARGE SCALE GENOMIC DNA]</scope>
    <source>
        <strain evidence="8">A7</strain>
    </source>
</reference>
<dbReference type="PANTHER" id="PTHR21666:SF288">
    <property type="entry name" value="CELL DIVISION PROTEIN YTFB"/>
    <property type="match status" value="1"/>
</dbReference>
<evidence type="ECO:0000256" key="5">
    <source>
        <dbReference type="ARBA" id="ARBA00022833"/>
    </source>
</evidence>
<dbReference type="SUPFAM" id="SSF51261">
    <property type="entry name" value="Duplicated hybrid motif"/>
    <property type="match status" value="1"/>
</dbReference>
<feature type="domain" description="M23ase beta-sheet core" evidence="7">
    <location>
        <begin position="318"/>
        <end position="412"/>
    </location>
</feature>
<dbReference type="InterPro" id="IPR011055">
    <property type="entry name" value="Dup_hybrid_motif"/>
</dbReference>
<keyword evidence="4" id="KW-0378">Hydrolase</keyword>
<keyword evidence="5" id="KW-0862">Zinc</keyword>
<organism evidence="8 9">
    <name type="scientific">Rhodoferax ferrireducens</name>
    <dbReference type="NCBI Taxonomy" id="192843"/>
    <lineage>
        <taxon>Bacteria</taxon>
        <taxon>Pseudomonadati</taxon>
        <taxon>Pseudomonadota</taxon>
        <taxon>Betaproteobacteria</taxon>
        <taxon>Burkholderiales</taxon>
        <taxon>Comamonadaceae</taxon>
        <taxon>Rhodoferax</taxon>
    </lineage>
</organism>
<comment type="caution">
    <text evidence="8">The sequence shown here is derived from an EMBL/GenBank/DDBJ whole genome shotgun (WGS) entry which is preliminary data.</text>
</comment>
<evidence type="ECO:0000256" key="1">
    <source>
        <dbReference type="ARBA" id="ARBA00001947"/>
    </source>
</evidence>
<protein>
    <submittedName>
        <fullName evidence="8">Peptidase M23</fullName>
    </submittedName>
</protein>
<dbReference type="CDD" id="cd12797">
    <property type="entry name" value="M23_peptidase"/>
    <property type="match status" value="1"/>
</dbReference>
<dbReference type="InterPro" id="IPR050570">
    <property type="entry name" value="Cell_wall_metabolism_enzyme"/>
</dbReference>
<dbReference type="InterPro" id="IPR016047">
    <property type="entry name" value="M23ase_b-sheet_dom"/>
</dbReference>
<dbReference type="PANTHER" id="PTHR21666">
    <property type="entry name" value="PEPTIDASE-RELATED"/>
    <property type="match status" value="1"/>
</dbReference>
<dbReference type="Gene3D" id="3.10.450.350">
    <property type="match status" value="2"/>
</dbReference>
<sequence length="455" mass="48805">MKSALNRGQALLVTSVNTLAKYPKHLSAIVTATLLAGGGGAWALASLGPDVSQLPVQMVLEAVQPAVPLAGSELQAPALNLFRSDTTRSTDTADTLLKRLGVDDPQAAQFLRTNALARQALFSRSGRHVTAETMDSHQLNKLSARWSPDDSPEFKRLVVERDATGFSARLESAPLVATSRLASGIIQSSLFAATDDAGLPDIIATQLAELFSGDIDFRRALRKNDRFNVVYEVMEGDGERLRTGRVLSAEFVNAGKVFQAMWFQPPGNDSAGQPHGGGYYSLDGQSLRRAFLSSPVAFSRVSSGFAMRFHPVLKQWRRHLGTDFAAPTGTPARTVGDGVVAFAGVQNGYGNVVFIQHRNNTETVYAHLSRLMVKRGENVAQGQTIGLVGSTGWATGPHLHFEVRVNGVQNDPMAMAQNSATVPVSAAVLPLFRQTANSVKAELQAAASIEPSRFE</sequence>
<dbReference type="Gene3D" id="2.70.70.10">
    <property type="entry name" value="Glucose Permease (Domain IIA)"/>
    <property type="match status" value="1"/>
</dbReference>
<dbReference type="AlphaFoldDB" id="A0A1W9KR45"/>
<evidence type="ECO:0000313" key="8">
    <source>
        <dbReference type="EMBL" id="OQW86724.1"/>
    </source>
</evidence>
<dbReference type="GO" id="GO:0006508">
    <property type="term" value="P:proteolysis"/>
    <property type="evidence" value="ECO:0007669"/>
    <property type="project" value="UniProtKB-KW"/>
</dbReference>
<gene>
    <name evidence="8" type="ORF">BWK72_16480</name>
</gene>
<keyword evidence="3" id="KW-0479">Metal-binding</keyword>